<dbReference type="InterPro" id="IPR016035">
    <property type="entry name" value="Acyl_Trfase/lysoPLipase"/>
</dbReference>
<feature type="active site" description="Proton acceptor" evidence="2">
    <location>
        <position position="213"/>
    </location>
</feature>
<dbReference type="InterPro" id="IPR002641">
    <property type="entry name" value="PNPLA_dom"/>
</dbReference>
<dbReference type="GO" id="GO:0016042">
    <property type="term" value="P:lipid catabolic process"/>
    <property type="evidence" value="ECO:0007669"/>
    <property type="project" value="UniProtKB-UniRule"/>
</dbReference>
<evidence type="ECO:0000313" key="5">
    <source>
        <dbReference type="Proteomes" id="UP000287798"/>
    </source>
</evidence>
<keyword evidence="2" id="KW-0442">Lipid degradation</keyword>
<keyword evidence="2" id="KW-0378">Hydrolase</keyword>
<dbReference type="GO" id="GO:0016787">
    <property type="term" value="F:hydrolase activity"/>
    <property type="evidence" value="ECO:0007669"/>
    <property type="project" value="UniProtKB-UniRule"/>
</dbReference>
<dbReference type="Pfam" id="PF01734">
    <property type="entry name" value="Patatin"/>
    <property type="match status" value="1"/>
</dbReference>
<name>A0A426QKF6_9GAMM</name>
<dbReference type="InterPro" id="IPR047156">
    <property type="entry name" value="Teg/CotR/CapV-like"/>
</dbReference>
<dbReference type="Proteomes" id="UP000287798">
    <property type="component" value="Unassembled WGS sequence"/>
</dbReference>
<gene>
    <name evidence="4" type="ORF">D6C00_09970</name>
</gene>
<evidence type="ECO:0000259" key="3">
    <source>
        <dbReference type="PROSITE" id="PS51635"/>
    </source>
</evidence>
<accession>A0A426QKF6</accession>
<evidence type="ECO:0000256" key="2">
    <source>
        <dbReference type="PROSITE-ProRule" id="PRU01161"/>
    </source>
</evidence>
<feature type="short sequence motif" description="DGA/G" evidence="2">
    <location>
        <begin position="213"/>
        <end position="215"/>
    </location>
</feature>
<dbReference type="EMBL" id="QZMU01000001">
    <property type="protein sequence ID" value="RRQ22245.1"/>
    <property type="molecule type" value="Genomic_DNA"/>
</dbReference>
<sequence>MFGVAVNSLSSDFDVKPFQILSLSGGGYKGLYTAKFIDYVEEHTGKPIGVHFDLICGTSVGGILALALATREIKASTIVEKLQEFGPILFTEIELPGFWGSPERLPRKYIDRKAYEMFGFTLDRGIAKAKHDNTALKQGLEQIFQDLKVEDLKTRVLIPAANWTKGKPQFFKTPHNSKIMVDPKRRLVDVAMATSAAPIYLPNYEIDSQVFVDGGLVGNAPGIFGVHEAEHLIDDDIDINNIRLLAVGALSSRTTANQSEDLDRGIAQWGGKIFDFMIACQEQTSHFMLQHKMGDQYYMIDEHVSTEQDKVISLDKANKGATKTLLGLAQATFQKEIGEEGLWKFMGNAAPELDFRSQREAV</sequence>
<dbReference type="AlphaFoldDB" id="A0A426QKF6"/>
<dbReference type="Gene3D" id="3.40.1090.10">
    <property type="entry name" value="Cytosolic phospholipase A2 catalytic domain"/>
    <property type="match status" value="1"/>
</dbReference>
<dbReference type="PROSITE" id="PS51635">
    <property type="entry name" value="PNPLA"/>
    <property type="match status" value="1"/>
</dbReference>
<dbReference type="CDD" id="cd07199">
    <property type="entry name" value="Pat17_PNPLA8_PNPLA9_like"/>
    <property type="match status" value="1"/>
</dbReference>
<evidence type="ECO:0000313" key="4">
    <source>
        <dbReference type="EMBL" id="RRQ22245.1"/>
    </source>
</evidence>
<dbReference type="NCBIfam" id="NF041079">
    <property type="entry name" value="CBASS_lipase"/>
    <property type="match status" value="1"/>
</dbReference>
<dbReference type="PANTHER" id="PTHR24138:SF12">
    <property type="entry name" value="PATATIN FAMILY PROTEIN"/>
    <property type="match status" value="1"/>
</dbReference>
<feature type="active site" description="Nucleophile" evidence="2">
    <location>
        <position position="59"/>
    </location>
</feature>
<feature type="short sequence motif" description="GXSXG" evidence="2">
    <location>
        <begin position="57"/>
        <end position="61"/>
    </location>
</feature>
<evidence type="ECO:0000256" key="1">
    <source>
        <dbReference type="ARBA" id="ARBA00023098"/>
    </source>
</evidence>
<comment type="caution">
    <text evidence="4">The sequence shown here is derived from an EMBL/GenBank/DDBJ whole genome shotgun (WGS) entry which is preliminary data.</text>
</comment>
<dbReference type="PANTHER" id="PTHR24138">
    <property type="entry name" value="INTRACELLLAR PHOSPHOLIPASE A FAMILY"/>
    <property type="match status" value="1"/>
</dbReference>
<keyword evidence="1 2" id="KW-0443">Lipid metabolism</keyword>
<keyword evidence="5" id="KW-1185">Reference proteome</keyword>
<reference evidence="4 5" key="1">
    <citation type="journal article" date="2010" name="Int. J. Syst. Evol. Microbiol.">
        <title>Thiohalobacter thiocyanaticus gen. nov., sp. nov., a moderately halophilic, sulfur-oxidizing gammaproteobacterium from hypersaline lakes, that utilizes thiocyanate.</title>
        <authorList>
            <person name="Sorokin D.Y."/>
            <person name="Kovaleva O.L."/>
            <person name="Tourova T.P."/>
            <person name="Muyzer G."/>
        </authorList>
    </citation>
    <scope>NUCLEOTIDE SEQUENCE [LARGE SCALE GENOMIC DNA]</scope>
    <source>
        <strain evidence="4 5">Hrh1</strain>
    </source>
</reference>
<proteinExistence type="predicted"/>
<dbReference type="SUPFAM" id="SSF52151">
    <property type="entry name" value="FabD/lysophospholipase-like"/>
    <property type="match status" value="1"/>
</dbReference>
<feature type="domain" description="PNPLA" evidence="3">
    <location>
        <begin position="21"/>
        <end position="226"/>
    </location>
</feature>
<feature type="short sequence motif" description="GXGXXG" evidence="2">
    <location>
        <begin position="25"/>
        <end position="30"/>
    </location>
</feature>
<organism evidence="4 5">
    <name type="scientific">Thiohalobacter thiocyanaticus</name>
    <dbReference type="NCBI Taxonomy" id="585455"/>
    <lineage>
        <taxon>Bacteria</taxon>
        <taxon>Pseudomonadati</taxon>
        <taxon>Pseudomonadota</taxon>
        <taxon>Gammaproteobacteria</taxon>
        <taxon>Thiohalobacterales</taxon>
        <taxon>Thiohalobacteraceae</taxon>
        <taxon>Thiohalobacter</taxon>
    </lineage>
</organism>
<protein>
    <submittedName>
        <fullName evidence="4">Patatin</fullName>
    </submittedName>
</protein>